<keyword evidence="1" id="KW-0479">Metal-binding</keyword>
<dbReference type="AlphaFoldDB" id="A0A0G0MZB0"/>
<evidence type="ECO:0000256" key="2">
    <source>
        <dbReference type="ARBA" id="ARBA00022771"/>
    </source>
</evidence>
<dbReference type="InterPro" id="IPR037187">
    <property type="entry name" value="DnaK_N"/>
</dbReference>
<dbReference type="PROSITE" id="PS51128">
    <property type="entry name" value="ZF_DKSA_2"/>
    <property type="match status" value="1"/>
</dbReference>
<feature type="zinc finger region" description="dksA C4-type" evidence="4">
    <location>
        <begin position="92"/>
        <end position="116"/>
    </location>
</feature>
<dbReference type="GO" id="GO:0008270">
    <property type="term" value="F:zinc ion binding"/>
    <property type="evidence" value="ECO:0007669"/>
    <property type="project" value="UniProtKB-KW"/>
</dbReference>
<sequence>MTNENVLTQDDIEQIRKELIARKKQIYRDLDGVGEDKNGKVVFPEFGDKSDENAQEISEFTTNIATDKVLNDTLRDIDSALKRIDDGTYGICKYCHEPIGKKRMQARPVASACVPCKNKLQNQ</sequence>
<dbReference type="Proteomes" id="UP000034022">
    <property type="component" value="Unassembled WGS sequence"/>
</dbReference>
<keyword evidence="2" id="KW-0863">Zinc-finger</keyword>
<protein>
    <submittedName>
        <fullName evidence="6">Transcriptional regulator, TraR/DksA family</fullName>
    </submittedName>
</protein>
<evidence type="ECO:0000256" key="4">
    <source>
        <dbReference type="PROSITE-ProRule" id="PRU00510"/>
    </source>
</evidence>
<evidence type="ECO:0000259" key="5">
    <source>
        <dbReference type="Pfam" id="PF01258"/>
    </source>
</evidence>
<dbReference type="PANTHER" id="PTHR33823">
    <property type="entry name" value="RNA POLYMERASE-BINDING TRANSCRIPTION FACTOR DKSA-RELATED"/>
    <property type="match status" value="1"/>
</dbReference>
<dbReference type="Pfam" id="PF01258">
    <property type="entry name" value="zf-dskA_traR"/>
    <property type="match status" value="1"/>
</dbReference>
<feature type="domain" description="Zinc finger DksA/TraR C4-type" evidence="5">
    <location>
        <begin position="87"/>
        <end position="120"/>
    </location>
</feature>
<dbReference type="InterPro" id="IPR000962">
    <property type="entry name" value="Znf_DskA_TraR"/>
</dbReference>
<dbReference type="SUPFAM" id="SSF57716">
    <property type="entry name" value="Glucocorticoid receptor-like (DNA-binding domain)"/>
    <property type="match status" value="1"/>
</dbReference>
<dbReference type="PANTHER" id="PTHR33823:SF2">
    <property type="entry name" value="RNA POLYMERASE-BINDING TRANSCRIPTION FACTOR DKSA"/>
    <property type="match status" value="1"/>
</dbReference>
<evidence type="ECO:0000256" key="1">
    <source>
        <dbReference type="ARBA" id="ARBA00022723"/>
    </source>
</evidence>
<comment type="caution">
    <text evidence="6">The sequence shown here is derived from an EMBL/GenBank/DDBJ whole genome shotgun (WGS) entry which is preliminary data.</text>
</comment>
<evidence type="ECO:0000313" key="6">
    <source>
        <dbReference type="EMBL" id="KKQ70176.1"/>
    </source>
</evidence>
<evidence type="ECO:0000256" key="3">
    <source>
        <dbReference type="ARBA" id="ARBA00022833"/>
    </source>
</evidence>
<dbReference type="Gene3D" id="1.20.120.910">
    <property type="entry name" value="DksA, coiled-coil domain"/>
    <property type="match status" value="1"/>
</dbReference>
<keyword evidence="3" id="KW-0862">Zinc</keyword>
<accession>A0A0G0MZB0</accession>
<name>A0A0G0MZB0_9BACT</name>
<gene>
    <name evidence="6" type="ORF">US91_C0006G0013</name>
</gene>
<reference evidence="6 7" key="1">
    <citation type="journal article" date="2015" name="Nature">
        <title>rRNA introns, odd ribosomes, and small enigmatic genomes across a large radiation of phyla.</title>
        <authorList>
            <person name="Brown C.T."/>
            <person name="Hug L.A."/>
            <person name="Thomas B.C."/>
            <person name="Sharon I."/>
            <person name="Castelle C.J."/>
            <person name="Singh A."/>
            <person name="Wilkins M.J."/>
            <person name="Williams K.H."/>
            <person name="Banfield J.F."/>
        </authorList>
    </citation>
    <scope>NUCLEOTIDE SEQUENCE [LARGE SCALE GENOMIC DNA]</scope>
</reference>
<evidence type="ECO:0000313" key="7">
    <source>
        <dbReference type="Proteomes" id="UP000034022"/>
    </source>
</evidence>
<dbReference type="SUPFAM" id="SSF109635">
    <property type="entry name" value="DnaK suppressor protein DksA, alpha-hairpin domain"/>
    <property type="match status" value="1"/>
</dbReference>
<proteinExistence type="predicted"/>
<dbReference type="EMBL" id="LBUU01000006">
    <property type="protein sequence ID" value="KKQ70176.1"/>
    <property type="molecule type" value="Genomic_DNA"/>
</dbReference>
<organism evidence="6 7">
    <name type="scientific">Candidatus Falkowbacteria bacterium GW2011_GWE1_38_31</name>
    <dbReference type="NCBI Taxonomy" id="1618638"/>
    <lineage>
        <taxon>Bacteria</taxon>
        <taxon>Candidatus Falkowiibacteriota</taxon>
    </lineage>
</organism>